<gene>
    <name evidence="2" type="ORF">HUG12_09260</name>
</gene>
<feature type="transmembrane region" description="Helical" evidence="1">
    <location>
        <begin position="18"/>
        <end position="39"/>
    </location>
</feature>
<keyword evidence="1" id="KW-0812">Transmembrane</keyword>
<evidence type="ECO:0000313" key="2">
    <source>
        <dbReference type="EMBL" id="QLG61897.1"/>
    </source>
</evidence>
<accession>A0A7D5Q9U0</accession>
<dbReference type="KEGG" id="halu:HUG12_09260"/>
<feature type="transmembrane region" description="Helical" evidence="1">
    <location>
        <begin position="84"/>
        <end position="104"/>
    </location>
</feature>
<dbReference type="AlphaFoldDB" id="A0A7D5Q9U0"/>
<keyword evidence="3" id="KW-1185">Reference proteome</keyword>
<dbReference type="Proteomes" id="UP000509626">
    <property type="component" value="Chromosome"/>
</dbReference>
<dbReference type="OrthoDB" id="293352at2157"/>
<keyword evidence="1" id="KW-0472">Membrane</keyword>
<protein>
    <submittedName>
        <fullName evidence="2">Uncharacterized protein</fullName>
    </submittedName>
</protein>
<organism evidence="2 3">
    <name type="scientific">Halorarum salinum</name>
    <dbReference type="NCBI Taxonomy" id="2743089"/>
    <lineage>
        <taxon>Archaea</taxon>
        <taxon>Methanobacteriati</taxon>
        <taxon>Methanobacteriota</taxon>
        <taxon>Stenosarchaea group</taxon>
        <taxon>Halobacteria</taxon>
        <taxon>Halobacteriales</taxon>
        <taxon>Haloferacaceae</taxon>
        <taxon>Halorarum</taxon>
    </lineage>
</organism>
<keyword evidence="1" id="KW-1133">Transmembrane helix</keyword>
<feature type="transmembrane region" description="Helical" evidence="1">
    <location>
        <begin position="59"/>
        <end position="77"/>
    </location>
</feature>
<evidence type="ECO:0000313" key="3">
    <source>
        <dbReference type="Proteomes" id="UP000509626"/>
    </source>
</evidence>
<sequence>MKNIGIVPVVKNRGISPVVLAIAGFAAIVVGIHQGVLHVAPGYQGTINAGGEVPGRREWLLAGMGIIGIVGAAVAPWRKRLSVVPVAVGGIVLFEAFRTMFVAANGLRYPLYTETTYPFSGEPIMFIFGAEPFLLVAGGGFLVGAGIVGLRGRRTRENRDEMSSPSSRAT</sequence>
<dbReference type="EMBL" id="CP058579">
    <property type="protein sequence ID" value="QLG61897.1"/>
    <property type="molecule type" value="Genomic_DNA"/>
</dbReference>
<name>A0A7D5Q9U0_9EURY</name>
<dbReference type="GeneID" id="56037645"/>
<feature type="transmembrane region" description="Helical" evidence="1">
    <location>
        <begin position="124"/>
        <end position="150"/>
    </location>
</feature>
<dbReference type="RefSeq" id="WP_179268482.1">
    <property type="nucleotide sequence ID" value="NZ_CP058579.1"/>
</dbReference>
<evidence type="ECO:0000256" key="1">
    <source>
        <dbReference type="SAM" id="Phobius"/>
    </source>
</evidence>
<reference evidence="2 3" key="1">
    <citation type="submission" date="2020-06" db="EMBL/GenBank/DDBJ databases">
        <title>NJ-3-1, isolated from saline soil.</title>
        <authorList>
            <person name="Cui H.L."/>
            <person name="Shi X."/>
        </authorList>
    </citation>
    <scope>NUCLEOTIDE SEQUENCE [LARGE SCALE GENOMIC DNA]</scope>
    <source>
        <strain evidence="2 3">NJ-3-1</strain>
    </source>
</reference>
<proteinExistence type="predicted"/>